<dbReference type="Pfam" id="PF10290">
    <property type="entry name" value="YJL171C_Tos1_N"/>
    <property type="match status" value="1"/>
</dbReference>
<dbReference type="RefSeq" id="XP_013287472.1">
    <property type="nucleotide sequence ID" value="XM_013432018.1"/>
</dbReference>
<keyword evidence="13" id="KW-1185">Reference proteome</keyword>
<dbReference type="STRING" id="1442368.A0A0D2HGU9"/>
<evidence type="ECO:0000259" key="11">
    <source>
        <dbReference type="Pfam" id="PF10290"/>
    </source>
</evidence>
<dbReference type="AlphaFoldDB" id="A0A0D2HGU9"/>
<protein>
    <recommendedName>
        <fullName evidence="3">glucan endo-1,3-beta-D-glucosidase</fullName>
        <ecNumber evidence="3">3.2.1.39</ecNumber>
    </recommendedName>
</protein>
<evidence type="ECO:0000256" key="3">
    <source>
        <dbReference type="ARBA" id="ARBA00012780"/>
    </source>
</evidence>
<name>A0A0D2HGU9_9EURO</name>
<dbReference type="InterPro" id="IPR018805">
    <property type="entry name" value="YJL171C/Tos1_C"/>
</dbReference>
<evidence type="ECO:0000256" key="2">
    <source>
        <dbReference type="ARBA" id="ARBA00006055"/>
    </source>
</evidence>
<dbReference type="EC" id="3.2.1.39" evidence="3"/>
<feature type="region of interest" description="Disordered" evidence="8">
    <location>
        <begin position="101"/>
        <end position="139"/>
    </location>
</feature>
<feature type="chain" id="PRO_5002259580" description="glucan endo-1,3-beta-D-glucosidase" evidence="9">
    <location>
        <begin position="21"/>
        <end position="437"/>
    </location>
</feature>
<evidence type="ECO:0000256" key="5">
    <source>
        <dbReference type="ARBA" id="ARBA00022801"/>
    </source>
</evidence>
<evidence type="ECO:0000256" key="1">
    <source>
        <dbReference type="ARBA" id="ARBA00000382"/>
    </source>
</evidence>
<evidence type="ECO:0000256" key="9">
    <source>
        <dbReference type="SAM" id="SignalP"/>
    </source>
</evidence>
<dbReference type="Proteomes" id="UP000053029">
    <property type="component" value="Unassembled WGS sequence"/>
</dbReference>
<dbReference type="GO" id="GO:0009277">
    <property type="term" value="C:fungal-type cell wall"/>
    <property type="evidence" value="ECO:0007669"/>
    <property type="project" value="TreeGrafter"/>
</dbReference>
<comment type="catalytic activity">
    <reaction evidence="1">
        <text>Hydrolysis of (1-&gt;3)-beta-D-glucosidic linkages in (1-&gt;3)-beta-D-glucans.</text>
        <dbReference type="EC" id="3.2.1.39"/>
    </reaction>
</comment>
<comment type="similarity">
    <text evidence="2">Belongs to the PGA52 family.</text>
</comment>
<dbReference type="Pfam" id="PF10287">
    <property type="entry name" value="YJL171C_Tos1_C"/>
    <property type="match status" value="1"/>
</dbReference>
<feature type="domain" description="Cell wall protein YJL171C/Tos1 N-terminal" evidence="11">
    <location>
        <begin position="38"/>
        <end position="99"/>
    </location>
</feature>
<keyword evidence="7" id="KW-0961">Cell wall biogenesis/degradation</keyword>
<dbReference type="HOGENOM" id="CLU_030276_0_0_1"/>
<feature type="signal peptide" evidence="9">
    <location>
        <begin position="1"/>
        <end position="20"/>
    </location>
</feature>
<feature type="compositionally biased region" description="Basic residues" evidence="8">
    <location>
        <begin position="116"/>
        <end position="126"/>
    </location>
</feature>
<dbReference type="VEuPathDB" id="FungiDB:Z517_02910"/>
<feature type="region of interest" description="Disordered" evidence="8">
    <location>
        <begin position="168"/>
        <end position="197"/>
    </location>
</feature>
<evidence type="ECO:0000313" key="13">
    <source>
        <dbReference type="Proteomes" id="UP000053029"/>
    </source>
</evidence>
<accession>A0A0D2HGU9</accession>
<dbReference type="GO" id="GO:0071555">
    <property type="term" value="P:cell wall organization"/>
    <property type="evidence" value="ECO:0007669"/>
    <property type="project" value="UniProtKB-KW"/>
</dbReference>
<evidence type="ECO:0000256" key="4">
    <source>
        <dbReference type="ARBA" id="ARBA00022729"/>
    </source>
</evidence>
<dbReference type="PANTHER" id="PTHR31737:SF2">
    <property type="entry name" value="PROTEIN TOS1"/>
    <property type="match status" value="1"/>
</dbReference>
<dbReference type="PANTHER" id="PTHR31737">
    <property type="entry name" value="PROTEIN TOS1"/>
    <property type="match status" value="1"/>
</dbReference>
<feature type="compositionally biased region" description="Low complexity" evidence="8">
    <location>
        <begin position="171"/>
        <end position="183"/>
    </location>
</feature>
<dbReference type="OrthoDB" id="118256at2759"/>
<dbReference type="InterPro" id="IPR018807">
    <property type="entry name" value="YJL171C/Tos1_N"/>
</dbReference>
<evidence type="ECO:0000313" key="12">
    <source>
        <dbReference type="EMBL" id="KIW83664.1"/>
    </source>
</evidence>
<dbReference type="GO" id="GO:0042973">
    <property type="term" value="F:glucan endo-1,3-beta-D-glucosidase activity"/>
    <property type="evidence" value="ECO:0007669"/>
    <property type="project" value="UniProtKB-EC"/>
</dbReference>
<evidence type="ECO:0000256" key="6">
    <source>
        <dbReference type="ARBA" id="ARBA00023295"/>
    </source>
</evidence>
<dbReference type="GeneID" id="25302400"/>
<dbReference type="EMBL" id="KN846970">
    <property type="protein sequence ID" value="KIW83664.1"/>
    <property type="molecule type" value="Genomic_DNA"/>
</dbReference>
<proteinExistence type="inferred from homology"/>
<gene>
    <name evidence="12" type="ORF">Z517_02910</name>
</gene>
<keyword evidence="5" id="KW-0378">Hydrolase</keyword>
<feature type="domain" description="Cell wall protein YJL171C/Tos1 C-terminal" evidence="10">
    <location>
        <begin position="199"/>
        <end position="418"/>
    </location>
</feature>
<evidence type="ECO:0000256" key="7">
    <source>
        <dbReference type="ARBA" id="ARBA00023316"/>
    </source>
</evidence>
<keyword evidence="6" id="KW-0326">Glycosidase</keyword>
<evidence type="ECO:0000259" key="10">
    <source>
        <dbReference type="Pfam" id="PF10287"/>
    </source>
</evidence>
<keyword evidence="4 9" id="KW-0732">Signal</keyword>
<evidence type="ECO:0000256" key="8">
    <source>
        <dbReference type="SAM" id="MobiDB-lite"/>
    </source>
</evidence>
<sequence>MKCGGRVGALLVAAASVALAQNNNCYEEKGNWYCDPVQAISYSNFGTAGQYQRVSNMGANGACDFAAQSYQGGMAPMDGEISWHFRGPIHLKQFAFYTPGSDNTKRSLEPNPQQRSHLHRHLHNQKGHGANEFGGAGHVEDKRGVGDWITATINGDVVSWKNQYAGGGAGAAAATPAPGSGSPAHPPAPPKASMNAGSGQWGRQAYYAAEQGIADGLVFLNHHGGQGSGVFDTVWGLSLSYASADNSAGVSSPVPLADVLVPDNSEYVIMTDRPCSDGSCGTVRDGTVAYHGFDGPSKLFLLEFSMPLSGNTGFNGDMPAAWILNAQIPRTIQYGSCSCWSSGCGEFDVFEVLDPGNQKCKSTWHGVKAKGDSNWFQRPINGFTKAAVVFDGSAGTAHIVVLPDGTNFTESISADIVAGFVNSVRDPRLNIHVVLDS</sequence>
<organism evidence="12 13">
    <name type="scientific">Fonsecaea pedrosoi CBS 271.37</name>
    <dbReference type="NCBI Taxonomy" id="1442368"/>
    <lineage>
        <taxon>Eukaryota</taxon>
        <taxon>Fungi</taxon>
        <taxon>Dikarya</taxon>
        <taxon>Ascomycota</taxon>
        <taxon>Pezizomycotina</taxon>
        <taxon>Eurotiomycetes</taxon>
        <taxon>Chaetothyriomycetidae</taxon>
        <taxon>Chaetothyriales</taxon>
        <taxon>Herpotrichiellaceae</taxon>
        <taxon>Fonsecaea</taxon>
    </lineage>
</organism>
<reference evidence="12 13" key="1">
    <citation type="submission" date="2015-01" db="EMBL/GenBank/DDBJ databases">
        <title>The Genome Sequence of Fonsecaea pedrosoi CBS 271.37.</title>
        <authorList>
            <consortium name="The Broad Institute Genomics Platform"/>
            <person name="Cuomo C."/>
            <person name="de Hoog S."/>
            <person name="Gorbushina A."/>
            <person name="Stielow B."/>
            <person name="Teixiera M."/>
            <person name="Abouelleil A."/>
            <person name="Chapman S.B."/>
            <person name="Priest M."/>
            <person name="Young S.K."/>
            <person name="Wortman J."/>
            <person name="Nusbaum C."/>
            <person name="Birren B."/>
        </authorList>
    </citation>
    <scope>NUCLEOTIDE SEQUENCE [LARGE SCALE GENOMIC DNA]</scope>
    <source>
        <strain evidence="12 13">CBS 271.37</strain>
    </source>
</reference>